<sequence length="175" mass="18851">DRTNPSLALPRLPYPVAAAAAPQSNPAAGDLLAPLRRRPQPSIPLPREGKGREGKGREGKGRQGKGRERECPDPRQHQRAVVDLIRVHPRGRSAMEVRPGPAAAMDGRRRPKPYPQGRRLNLQGRAPATTALRMTAPDLDAQPAAAAAAGRPNARPSLPPSWLCFLLPYPPHVGV</sequence>
<evidence type="ECO:0000313" key="3">
    <source>
        <dbReference type="Proteomes" id="UP000015106"/>
    </source>
</evidence>
<keyword evidence="3" id="KW-1185">Reference proteome</keyword>
<reference evidence="2" key="3">
    <citation type="submission" date="2022-06" db="UniProtKB">
        <authorList>
            <consortium name="EnsemblPlants"/>
        </authorList>
    </citation>
    <scope>IDENTIFICATION</scope>
</reference>
<feature type="compositionally biased region" description="Low complexity" evidence="1">
    <location>
        <begin position="18"/>
        <end position="28"/>
    </location>
</feature>
<dbReference type="AlphaFoldDB" id="A0A8R7R2Z9"/>
<accession>A0A8R7R2Z9</accession>
<reference evidence="2" key="2">
    <citation type="submission" date="2018-03" db="EMBL/GenBank/DDBJ databases">
        <title>The Triticum urartu genome reveals the dynamic nature of wheat genome evolution.</title>
        <authorList>
            <person name="Ling H."/>
            <person name="Ma B."/>
            <person name="Shi X."/>
            <person name="Liu H."/>
            <person name="Dong L."/>
            <person name="Sun H."/>
            <person name="Cao Y."/>
            <person name="Gao Q."/>
            <person name="Zheng S."/>
            <person name="Li Y."/>
            <person name="Yu Y."/>
            <person name="Du H."/>
            <person name="Qi M."/>
            <person name="Li Y."/>
            <person name="Yu H."/>
            <person name="Cui Y."/>
            <person name="Wang N."/>
            <person name="Chen C."/>
            <person name="Wu H."/>
            <person name="Zhao Y."/>
            <person name="Zhang J."/>
            <person name="Li Y."/>
            <person name="Zhou W."/>
            <person name="Zhang B."/>
            <person name="Hu W."/>
            <person name="Eijk M."/>
            <person name="Tang J."/>
            <person name="Witsenboer H."/>
            <person name="Zhao S."/>
            <person name="Li Z."/>
            <person name="Zhang A."/>
            <person name="Wang D."/>
            <person name="Liang C."/>
        </authorList>
    </citation>
    <scope>NUCLEOTIDE SEQUENCE [LARGE SCALE GENOMIC DNA]</scope>
    <source>
        <strain evidence="2">cv. G1812</strain>
    </source>
</reference>
<dbReference type="EnsemblPlants" id="TuG1812G0700002462.01.T01">
    <property type="protein sequence ID" value="TuG1812G0700002462.01.T01"/>
    <property type="gene ID" value="TuG1812G0700002462.01"/>
</dbReference>
<reference evidence="3" key="1">
    <citation type="journal article" date="2013" name="Nature">
        <title>Draft genome of the wheat A-genome progenitor Triticum urartu.</title>
        <authorList>
            <person name="Ling H.Q."/>
            <person name="Zhao S."/>
            <person name="Liu D."/>
            <person name="Wang J."/>
            <person name="Sun H."/>
            <person name="Zhang C."/>
            <person name="Fan H."/>
            <person name="Li D."/>
            <person name="Dong L."/>
            <person name="Tao Y."/>
            <person name="Gao C."/>
            <person name="Wu H."/>
            <person name="Li Y."/>
            <person name="Cui Y."/>
            <person name="Guo X."/>
            <person name="Zheng S."/>
            <person name="Wang B."/>
            <person name="Yu K."/>
            <person name="Liang Q."/>
            <person name="Yang W."/>
            <person name="Lou X."/>
            <person name="Chen J."/>
            <person name="Feng M."/>
            <person name="Jian J."/>
            <person name="Zhang X."/>
            <person name="Luo G."/>
            <person name="Jiang Y."/>
            <person name="Liu J."/>
            <person name="Wang Z."/>
            <person name="Sha Y."/>
            <person name="Zhang B."/>
            <person name="Wu H."/>
            <person name="Tang D."/>
            <person name="Shen Q."/>
            <person name="Xue P."/>
            <person name="Zou S."/>
            <person name="Wang X."/>
            <person name="Liu X."/>
            <person name="Wang F."/>
            <person name="Yang Y."/>
            <person name="An X."/>
            <person name="Dong Z."/>
            <person name="Zhang K."/>
            <person name="Zhang X."/>
            <person name="Luo M.C."/>
            <person name="Dvorak J."/>
            <person name="Tong Y."/>
            <person name="Wang J."/>
            <person name="Yang H."/>
            <person name="Li Z."/>
            <person name="Wang D."/>
            <person name="Zhang A."/>
            <person name="Wang J."/>
        </authorList>
    </citation>
    <scope>NUCLEOTIDE SEQUENCE</scope>
    <source>
        <strain evidence="3">cv. G1812</strain>
    </source>
</reference>
<evidence type="ECO:0000256" key="1">
    <source>
        <dbReference type="SAM" id="MobiDB-lite"/>
    </source>
</evidence>
<protein>
    <submittedName>
        <fullName evidence="2">Uncharacterized protein</fullName>
    </submittedName>
</protein>
<dbReference type="Proteomes" id="UP000015106">
    <property type="component" value="Chromosome 7"/>
</dbReference>
<feature type="compositionally biased region" description="Basic and acidic residues" evidence="1">
    <location>
        <begin position="47"/>
        <end position="76"/>
    </location>
</feature>
<organism evidence="2 3">
    <name type="scientific">Triticum urartu</name>
    <name type="common">Red wild einkorn</name>
    <name type="synonym">Crithodium urartu</name>
    <dbReference type="NCBI Taxonomy" id="4572"/>
    <lineage>
        <taxon>Eukaryota</taxon>
        <taxon>Viridiplantae</taxon>
        <taxon>Streptophyta</taxon>
        <taxon>Embryophyta</taxon>
        <taxon>Tracheophyta</taxon>
        <taxon>Spermatophyta</taxon>
        <taxon>Magnoliopsida</taxon>
        <taxon>Liliopsida</taxon>
        <taxon>Poales</taxon>
        <taxon>Poaceae</taxon>
        <taxon>BOP clade</taxon>
        <taxon>Pooideae</taxon>
        <taxon>Triticodae</taxon>
        <taxon>Triticeae</taxon>
        <taxon>Triticinae</taxon>
        <taxon>Triticum</taxon>
    </lineage>
</organism>
<feature type="region of interest" description="Disordered" evidence="1">
    <location>
        <begin position="18"/>
        <end position="120"/>
    </location>
</feature>
<proteinExistence type="predicted"/>
<name>A0A8R7R2Z9_TRIUA</name>
<evidence type="ECO:0000313" key="2">
    <source>
        <dbReference type="EnsemblPlants" id="TuG1812G0700002462.01.T01"/>
    </source>
</evidence>
<dbReference type="Gramene" id="TuG1812G0700002462.01.T01">
    <property type="protein sequence ID" value="TuG1812G0700002462.01.T01"/>
    <property type="gene ID" value="TuG1812G0700002462.01"/>
</dbReference>